<name>A0A2N9EQD3_FAGSY</name>
<accession>A0A2N9EQD3</accession>
<evidence type="ECO:0000313" key="1">
    <source>
        <dbReference type="EMBL" id="SPC77035.1"/>
    </source>
</evidence>
<proteinExistence type="predicted"/>
<protein>
    <submittedName>
        <fullName evidence="1">Uncharacterized protein</fullName>
    </submittedName>
</protein>
<sequence length="92" mass="10379">MSFAVPEASPCLAKLRRASSLRPSSESSFAVLSAPALRQASPSLRYSRTDLVNPLRVNLGQHTERERLRMRAEKEQRIRNRNVYGSSFSALF</sequence>
<dbReference type="AlphaFoldDB" id="A0A2N9EQD3"/>
<dbReference type="EMBL" id="OIVN01000248">
    <property type="protein sequence ID" value="SPC77035.1"/>
    <property type="molecule type" value="Genomic_DNA"/>
</dbReference>
<reference evidence="1" key="1">
    <citation type="submission" date="2018-02" db="EMBL/GenBank/DDBJ databases">
        <authorList>
            <person name="Cohen D.B."/>
            <person name="Kent A.D."/>
        </authorList>
    </citation>
    <scope>NUCLEOTIDE SEQUENCE</scope>
</reference>
<gene>
    <name evidence="1" type="ORF">FSB_LOCUS4917</name>
</gene>
<organism evidence="1">
    <name type="scientific">Fagus sylvatica</name>
    <name type="common">Beechnut</name>
    <dbReference type="NCBI Taxonomy" id="28930"/>
    <lineage>
        <taxon>Eukaryota</taxon>
        <taxon>Viridiplantae</taxon>
        <taxon>Streptophyta</taxon>
        <taxon>Embryophyta</taxon>
        <taxon>Tracheophyta</taxon>
        <taxon>Spermatophyta</taxon>
        <taxon>Magnoliopsida</taxon>
        <taxon>eudicotyledons</taxon>
        <taxon>Gunneridae</taxon>
        <taxon>Pentapetalae</taxon>
        <taxon>rosids</taxon>
        <taxon>fabids</taxon>
        <taxon>Fagales</taxon>
        <taxon>Fagaceae</taxon>
        <taxon>Fagus</taxon>
    </lineage>
</organism>